<name>A0A4Y2NCF8_ARAVE</name>
<keyword evidence="2" id="KW-1185">Reference proteome</keyword>
<evidence type="ECO:0000313" key="2">
    <source>
        <dbReference type="Proteomes" id="UP000499080"/>
    </source>
</evidence>
<dbReference type="AlphaFoldDB" id="A0A4Y2NCF8"/>
<organism evidence="1 2">
    <name type="scientific">Araneus ventricosus</name>
    <name type="common">Orbweaver spider</name>
    <name type="synonym">Epeira ventricosa</name>
    <dbReference type="NCBI Taxonomy" id="182803"/>
    <lineage>
        <taxon>Eukaryota</taxon>
        <taxon>Metazoa</taxon>
        <taxon>Ecdysozoa</taxon>
        <taxon>Arthropoda</taxon>
        <taxon>Chelicerata</taxon>
        <taxon>Arachnida</taxon>
        <taxon>Araneae</taxon>
        <taxon>Araneomorphae</taxon>
        <taxon>Entelegynae</taxon>
        <taxon>Araneoidea</taxon>
        <taxon>Araneidae</taxon>
        <taxon>Araneus</taxon>
    </lineage>
</organism>
<gene>
    <name evidence="1" type="ORF">AVEN_98354_1</name>
</gene>
<proteinExistence type="predicted"/>
<comment type="caution">
    <text evidence="1">The sequence shown here is derived from an EMBL/GenBank/DDBJ whole genome shotgun (WGS) entry which is preliminary data.</text>
</comment>
<evidence type="ECO:0000313" key="1">
    <source>
        <dbReference type="EMBL" id="GBN36319.1"/>
    </source>
</evidence>
<sequence length="254" mass="28890">MSSTTDVSSDLVPFSHSFVLKWTLKGQQLIDLEAGSNASVIRSDVYQFKFAKDLRFYLEIRKPGQYHWYNDWASIKGSKMWSFKLSYAFLISKERAYKLKASPQLSFIGTFYSSYVSGEEDVAVHSVVIACPVHPDPSAKEDEVILQKDQNTVGIEGIPNFSFPSNYTNEIAIDFIRRGDVPNFTADMAIILIGETEVHKSEVLKILCTEYLEENITARNFKEILQAALKHDLRRLERICMVKITSGNIQIQNS</sequence>
<reference evidence="1 2" key="1">
    <citation type="journal article" date="2019" name="Sci. Rep.">
        <title>Orb-weaving spider Araneus ventricosus genome elucidates the spidroin gene catalogue.</title>
        <authorList>
            <person name="Kono N."/>
            <person name="Nakamura H."/>
            <person name="Ohtoshi R."/>
            <person name="Moran D.A.P."/>
            <person name="Shinohara A."/>
            <person name="Yoshida Y."/>
            <person name="Fujiwara M."/>
            <person name="Mori M."/>
            <person name="Tomita M."/>
            <person name="Arakawa K."/>
        </authorList>
    </citation>
    <scope>NUCLEOTIDE SEQUENCE [LARGE SCALE GENOMIC DNA]</scope>
</reference>
<dbReference type="EMBL" id="BGPR01008819">
    <property type="protein sequence ID" value="GBN36319.1"/>
    <property type="molecule type" value="Genomic_DNA"/>
</dbReference>
<accession>A0A4Y2NCF8</accession>
<dbReference type="Proteomes" id="UP000499080">
    <property type="component" value="Unassembled WGS sequence"/>
</dbReference>
<protein>
    <submittedName>
        <fullName evidence="1">Uncharacterized protein</fullName>
    </submittedName>
</protein>